<organism evidence="1 2">
    <name type="scientific">Triparma strigata</name>
    <dbReference type="NCBI Taxonomy" id="1606541"/>
    <lineage>
        <taxon>Eukaryota</taxon>
        <taxon>Sar</taxon>
        <taxon>Stramenopiles</taxon>
        <taxon>Ochrophyta</taxon>
        <taxon>Bolidophyceae</taxon>
        <taxon>Parmales</taxon>
        <taxon>Triparmaceae</taxon>
        <taxon>Triparma</taxon>
    </lineage>
</organism>
<dbReference type="Proteomes" id="UP001165085">
    <property type="component" value="Unassembled WGS sequence"/>
</dbReference>
<keyword evidence="2" id="KW-1185">Reference proteome</keyword>
<comment type="caution">
    <text evidence="1">The sequence shown here is derived from an EMBL/GenBank/DDBJ whole genome shotgun (WGS) entry which is preliminary data.</text>
</comment>
<accession>A0A9W7A491</accession>
<proteinExistence type="predicted"/>
<reference evidence="2" key="1">
    <citation type="journal article" date="2023" name="Commun. Biol.">
        <title>Genome analysis of Parmales, the sister group of diatoms, reveals the evolutionary specialization of diatoms from phago-mixotrophs to photoautotrophs.</title>
        <authorList>
            <person name="Ban H."/>
            <person name="Sato S."/>
            <person name="Yoshikawa S."/>
            <person name="Yamada K."/>
            <person name="Nakamura Y."/>
            <person name="Ichinomiya M."/>
            <person name="Sato N."/>
            <person name="Blanc-Mathieu R."/>
            <person name="Endo H."/>
            <person name="Kuwata A."/>
            <person name="Ogata H."/>
        </authorList>
    </citation>
    <scope>NUCLEOTIDE SEQUENCE [LARGE SCALE GENOMIC DNA]</scope>
    <source>
        <strain evidence="2">NIES 3701</strain>
    </source>
</reference>
<dbReference type="EMBL" id="BRXY01000079">
    <property type="protein sequence ID" value="GMH62617.1"/>
    <property type="molecule type" value="Genomic_DNA"/>
</dbReference>
<protein>
    <recommendedName>
        <fullName evidence="3">Stress-response A/B barrel domain-containing protein</fullName>
    </recommendedName>
</protein>
<name>A0A9W7A491_9STRA</name>
<sequence>MNVTNTDTTVTHVFVWKWSADYHSAAKKEEVFDELRALFDLHLLSSLTCSENCIGSLNLAGAGPNPKLTFSADFDAGLVATAKDGDSFNSWWASADHAAFMSRHPTFAAEKINLEWR</sequence>
<gene>
    <name evidence="1" type="ORF">TrST_g11273</name>
</gene>
<evidence type="ECO:0000313" key="1">
    <source>
        <dbReference type="EMBL" id="GMH62617.1"/>
    </source>
</evidence>
<evidence type="ECO:0008006" key="3">
    <source>
        <dbReference type="Google" id="ProtNLM"/>
    </source>
</evidence>
<dbReference type="AlphaFoldDB" id="A0A9W7A491"/>
<evidence type="ECO:0000313" key="2">
    <source>
        <dbReference type="Proteomes" id="UP001165085"/>
    </source>
</evidence>
<dbReference type="Gene3D" id="3.30.70.100">
    <property type="match status" value="1"/>
</dbReference>